<keyword evidence="2" id="KW-1185">Reference proteome</keyword>
<dbReference type="RefSeq" id="WP_262428583.1">
    <property type="nucleotide sequence ID" value="NZ_JACRTG010000008.1"/>
</dbReference>
<reference evidence="1" key="1">
    <citation type="submission" date="2020-08" db="EMBL/GenBank/DDBJ databases">
        <title>Genome public.</title>
        <authorList>
            <person name="Liu C."/>
            <person name="Sun Q."/>
        </authorList>
    </citation>
    <scope>NUCLEOTIDE SEQUENCE</scope>
    <source>
        <strain evidence="1">BX21</strain>
    </source>
</reference>
<gene>
    <name evidence="1" type="ORF">H8707_02490</name>
</gene>
<evidence type="ECO:0000313" key="1">
    <source>
        <dbReference type="EMBL" id="MBC8587111.1"/>
    </source>
</evidence>
<comment type="caution">
    <text evidence="1">The sequence shown here is derived from an EMBL/GenBank/DDBJ whole genome shotgun (WGS) entry which is preliminary data.</text>
</comment>
<dbReference type="EMBL" id="JACRTG010000008">
    <property type="protein sequence ID" value="MBC8587111.1"/>
    <property type="molecule type" value="Genomic_DNA"/>
</dbReference>
<organism evidence="1 2">
    <name type="scientific">Paratissierella segnis</name>
    <dbReference type="NCBI Taxonomy" id="2763679"/>
    <lineage>
        <taxon>Bacteria</taxon>
        <taxon>Bacillati</taxon>
        <taxon>Bacillota</taxon>
        <taxon>Tissierellia</taxon>
        <taxon>Tissierellales</taxon>
        <taxon>Tissierellaceae</taxon>
        <taxon>Paratissierella</taxon>
    </lineage>
</organism>
<sequence length="198" mass="22384">MTARAGNEVDVKISGDAVVATGLSTITSDNQTYQIEDTLKQVIKENTPVTIYDNGVVTSEKYTIDRLNGKIEFETIDATRIITIDCTYLPLMTVAEAHTADFNDEVETLDATTFKCNYRKRIFGLQYAYGTLSHFNILDNLLRNALLKRNMVVLEIKFTEIDEPVRMYAMLEKNELKLAVDSIQDTTVSFISSGKFYH</sequence>
<dbReference type="AlphaFoldDB" id="A0A926EQT5"/>
<evidence type="ECO:0000313" key="2">
    <source>
        <dbReference type="Proteomes" id="UP000601171"/>
    </source>
</evidence>
<name>A0A926EQT5_9FIRM</name>
<dbReference type="Proteomes" id="UP000601171">
    <property type="component" value="Unassembled WGS sequence"/>
</dbReference>
<protein>
    <submittedName>
        <fullName evidence="1">Uncharacterized protein</fullName>
    </submittedName>
</protein>
<proteinExistence type="predicted"/>
<accession>A0A926EQT5</accession>